<dbReference type="EMBL" id="JAGVWE010000002">
    <property type="protein sequence ID" value="MBS3062358.1"/>
    <property type="molecule type" value="Genomic_DNA"/>
</dbReference>
<reference evidence="2" key="1">
    <citation type="submission" date="2021-03" db="EMBL/GenBank/DDBJ databases">
        <authorList>
            <person name="Jaffe A."/>
        </authorList>
    </citation>
    <scope>NUCLEOTIDE SEQUENCE</scope>
    <source>
        <strain evidence="2">RIFCSPLOWO2_01_FULL_58_19</strain>
    </source>
</reference>
<evidence type="ECO:0000313" key="2">
    <source>
        <dbReference type="EMBL" id="MBS3062358.1"/>
    </source>
</evidence>
<dbReference type="InterPro" id="IPR035093">
    <property type="entry name" value="RelE/ParE_toxin_dom_sf"/>
</dbReference>
<dbReference type="Gene3D" id="3.30.2310.20">
    <property type="entry name" value="RelE-like"/>
    <property type="match status" value="1"/>
</dbReference>
<gene>
    <name evidence="2" type="ORF">J4203_00665</name>
</gene>
<dbReference type="InterPro" id="IPR007712">
    <property type="entry name" value="RelE/ParE_toxin"/>
</dbReference>
<dbReference type="AlphaFoldDB" id="A0A8T4L4W7"/>
<name>A0A8T4L4W7_9ARCH</name>
<evidence type="ECO:0000256" key="1">
    <source>
        <dbReference type="ARBA" id="ARBA00022649"/>
    </source>
</evidence>
<organism evidence="2 3">
    <name type="scientific">Candidatus Iainarchaeum sp</name>
    <dbReference type="NCBI Taxonomy" id="3101447"/>
    <lineage>
        <taxon>Archaea</taxon>
        <taxon>Candidatus Iainarchaeota</taxon>
        <taxon>Candidatus Iainarchaeia</taxon>
        <taxon>Candidatus Iainarchaeales</taxon>
        <taxon>Candidatus Iainarchaeaceae</taxon>
        <taxon>Candidatus Iainarchaeum</taxon>
    </lineage>
</organism>
<sequence length="107" mass="12592">MANYKVFLTAAFEKKLAKMDGTFKGWFEKMLDQLAENPFTGKPLGVDWFREKKHGKHRVYYLVYENVKSMYVVNLSEKKDQEVIINSIKLLFDMYKKELDELLGGTN</sequence>
<comment type="caution">
    <text evidence="2">The sequence shown here is derived from an EMBL/GenBank/DDBJ whole genome shotgun (WGS) entry which is preliminary data.</text>
</comment>
<evidence type="ECO:0000313" key="3">
    <source>
        <dbReference type="Proteomes" id="UP000678237"/>
    </source>
</evidence>
<protein>
    <submittedName>
        <fullName evidence="2">Type II toxin-antitoxin system RelE/ParE family toxin</fullName>
    </submittedName>
</protein>
<dbReference type="SUPFAM" id="SSF143011">
    <property type="entry name" value="RelE-like"/>
    <property type="match status" value="1"/>
</dbReference>
<dbReference type="Proteomes" id="UP000678237">
    <property type="component" value="Unassembled WGS sequence"/>
</dbReference>
<dbReference type="Pfam" id="PF05016">
    <property type="entry name" value="ParE_toxin"/>
    <property type="match status" value="1"/>
</dbReference>
<accession>A0A8T4L4W7</accession>
<reference evidence="2" key="2">
    <citation type="submission" date="2021-05" db="EMBL/GenBank/DDBJ databases">
        <title>Protein family content uncovers lineage relationships and bacterial pathway maintenance mechanisms in DPANN archaea.</title>
        <authorList>
            <person name="Castelle C.J."/>
            <person name="Meheust R."/>
            <person name="Jaffe A.L."/>
            <person name="Seitz K."/>
            <person name="Gong X."/>
            <person name="Baker B.J."/>
            <person name="Banfield J.F."/>
        </authorList>
    </citation>
    <scope>NUCLEOTIDE SEQUENCE</scope>
    <source>
        <strain evidence="2">RIFCSPLOWO2_01_FULL_58_19</strain>
    </source>
</reference>
<proteinExistence type="predicted"/>
<keyword evidence="1" id="KW-1277">Toxin-antitoxin system</keyword>